<dbReference type="Gene3D" id="1.20.1280.50">
    <property type="match status" value="1"/>
</dbReference>
<dbReference type="Pfam" id="PF00646">
    <property type="entry name" value="F-box"/>
    <property type="match status" value="1"/>
</dbReference>
<dbReference type="InterPro" id="IPR006527">
    <property type="entry name" value="F-box-assoc_dom_typ1"/>
</dbReference>
<gene>
    <name evidence="2" type="ORF">V5N11_032281</name>
</gene>
<accession>A0ABD0ZB63</accession>
<name>A0ABD0ZB63_CARAN</name>
<evidence type="ECO:0000313" key="2">
    <source>
        <dbReference type="EMBL" id="KAL1191938.1"/>
    </source>
</evidence>
<dbReference type="InterPro" id="IPR050796">
    <property type="entry name" value="SCF_F-box_component"/>
</dbReference>
<dbReference type="SUPFAM" id="SSF81383">
    <property type="entry name" value="F-box domain"/>
    <property type="match status" value="1"/>
</dbReference>
<comment type="caution">
    <text evidence="2">The sequence shown here is derived from an EMBL/GenBank/DDBJ whole genome shotgun (WGS) entry which is preliminary data.</text>
</comment>
<dbReference type="Proteomes" id="UP001558713">
    <property type="component" value="Unassembled WGS sequence"/>
</dbReference>
<dbReference type="SMART" id="SM00256">
    <property type="entry name" value="FBOX"/>
    <property type="match status" value="1"/>
</dbReference>
<reference evidence="2 3" key="1">
    <citation type="submission" date="2024-04" db="EMBL/GenBank/DDBJ databases">
        <title>Genome assembly C_amara_ONT_v2.</title>
        <authorList>
            <person name="Yant L."/>
            <person name="Moore C."/>
            <person name="Slenker M."/>
        </authorList>
    </citation>
    <scope>NUCLEOTIDE SEQUENCE [LARGE SCALE GENOMIC DNA]</scope>
    <source>
        <tissue evidence="2">Leaf</tissue>
    </source>
</reference>
<protein>
    <submittedName>
        <fullName evidence="2">F-box protein</fullName>
    </submittedName>
</protein>
<sequence>MAIISDLSRDLVEEVLARVPLTSLRAVRFTCKNWNDLSKDGSFIKKKIVEAKKKQAKEFEVIMMMNYRVYLMSVNLSNVDPSIKPKAKLITLNDISNDYQVDISTVFHCDGLLLCVTKDINSRLVVWNPYFGQTRWIKPRNSYHHMDKYALGYEKKMNSSNVSHKVLRFVDNYYAYSPESQIYGFELYSLTSNSWKVLDITSSDWGREIKFIRQGLSLKGNTWYVIDDLLMCFDFTMERFGPRLRLPFPPSRLQWDDTITLSSVGEEQLAVLYQCAYTLRTEIWVTSKIEPNEVSWNTLFLLLDMRHPTGFQFQTGNFFIDLKQNVAVVFDKDKDVSNTRSIAYIIGKKGYFKKVDLGESTHPDCYPLVCSYVPSSVQI</sequence>
<dbReference type="PANTHER" id="PTHR31672:SF13">
    <property type="entry name" value="F-BOX PROTEIN CPR30-LIKE"/>
    <property type="match status" value="1"/>
</dbReference>
<evidence type="ECO:0000313" key="3">
    <source>
        <dbReference type="Proteomes" id="UP001558713"/>
    </source>
</evidence>
<organism evidence="2 3">
    <name type="scientific">Cardamine amara subsp. amara</name>
    <dbReference type="NCBI Taxonomy" id="228776"/>
    <lineage>
        <taxon>Eukaryota</taxon>
        <taxon>Viridiplantae</taxon>
        <taxon>Streptophyta</taxon>
        <taxon>Embryophyta</taxon>
        <taxon>Tracheophyta</taxon>
        <taxon>Spermatophyta</taxon>
        <taxon>Magnoliopsida</taxon>
        <taxon>eudicotyledons</taxon>
        <taxon>Gunneridae</taxon>
        <taxon>Pentapetalae</taxon>
        <taxon>rosids</taxon>
        <taxon>malvids</taxon>
        <taxon>Brassicales</taxon>
        <taxon>Brassicaceae</taxon>
        <taxon>Cardamineae</taxon>
        <taxon>Cardamine</taxon>
    </lineage>
</organism>
<proteinExistence type="predicted"/>
<dbReference type="InterPro" id="IPR036047">
    <property type="entry name" value="F-box-like_dom_sf"/>
</dbReference>
<dbReference type="InterPro" id="IPR001810">
    <property type="entry name" value="F-box_dom"/>
</dbReference>
<feature type="domain" description="F-box" evidence="1">
    <location>
        <begin position="7"/>
        <end position="47"/>
    </location>
</feature>
<dbReference type="NCBIfam" id="TIGR01640">
    <property type="entry name" value="F_box_assoc_1"/>
    <property type="match status" value="1"/>
</dbReference>
<dbReference type="InterPro" id="IPR017451">
    <property type="entry name" value="F-box-assoc_interact_dom"/>
</dbReference>
<dbReference type="AlphaFoldDB" id="A0ABD0ZB63"/>
<dbReference type="PANTHER" id="PTHR31672">
    <property type="entry name" value="BNACNNG10540D PROTEIN"/>
    <property type="match status" value="1"/>
</dbReference>
<dbReference type="Pfam" id="PF07734">
    <property type="entry name" value="FBA_1"/>
    <property type="match status" value="1"/>
</dbReference>
<dbReference type="EMBL" id="JBANAX010000839">
    <property type="protein sequence ID" value="KAL1191938.1"/>
    <property type="molecule type" value="Genomic_DNA"/>
</dbReference>
<keyword evidence="3" id="KW-1185">Reference proteome</keyword>
<evidence type="ECO:0000259" key="1">
    <source>
        <dbReference type="SMART" id="SM00256"/>
    </source>
</evidence>
<dbReference type="CDD" id="cd22157">
    <property type="entry name" value="F-box_AtFBW1-like"/>
    <property type="match status" value="1"/>
</dbReference>